<dbReference type="SMART" id="SM00174">
    <property type="entry name" value="RHO"/>
    <property type="match status" value="1"/>
</dbReference>
<gene>
    <name evidence="4" type="ORF">BN59_01467</name>
</gene>
<dbReference type="PROSITE" id="PS51419">
    <property type="entry name" value="RAB"/>
    <property type="match status" value="1"/>
</dbReference>
<dbReference type="STRING" id="1034943.BN59_01467"/>
<dbReference type="PRINTS" id="PR00449">
    <property type="entry name" value="RASTRNSFRMNG"/>
</dbReference>
<dbReference type="InterPro" id="IPR050227">
    <property type="entry name" value="Rab"/>
</dbReference>
<evidence type="ECO:0000313" key="4">
    <source>
        <dbReference type="EMBL" id="CDZ77185.1"/>
    </source>
</evidence>
<evidence type="ECO:0000256" key="2">
    <source>
        <dbReference type="ARBA" id="ARBA00023134"/>
    </source>
</evidence>
<evidence type="ECO:0000256" key="3">
    <source>
        <dbReference type="SAM" id="Coils"/>
    </source>
</evidence>
<dbReference type="SUPFAM" id="SSF52540">
    <property type="entry name" value="P-loop containing nucleoside triphosphate hydrolases"/>
    <property type="match status" value="1"/>
</dbReference>
<dbReference type="GO" id="GO:0003924">
    <property type="term" value="F:GTPase activity"/>
    <property type="evidence" value="ECO:0007669"/>
    <property type="project" value="InterPro"/>
</dbReference>
<dbReference type="NCBIfam" id="TIGR00231">
    <property type="entry name" value="small_GTP"/>
    <property type="match status" value="1"/>
</dbReference>
<dbReference type="EMBL" id="CCSB01000001">
    <property type="protein sequence ID" value="CDZ77185.1"/>
    <property type="molecule type" value="Genomic_DNA"/>
</dbReference>
<dbReference type="InterPro" id="IPR027417">
    <property type="entry name" value="P-loop_NTPase"/>
</dbReference>
<proteinExistence type="predicted"/>
<organism evidence="4 5">
    <name type="scientific">Legionella massiliensis</name>
    <dbReference type="NCBI Taxonomy" id="1034943"/>
    <lineage>
        <taxon>Bacteria</taxon>
        <taxon>Pseudomonadati</taxon>
        <taxon>Pseudomonadota</taxon>
        <taxon>Gammaproteobacteria</taxon>
        <taxon>Legionellales</taxon>
        <taxon>Legionellaceae</taxon>
        <taxon>Legionella</taxon>
    </lineage>
</organism>
<dbReference type="AlphaFoldDB" id="A0A078KRV5"/>
<evidence type="ECO:0000313" key="5">
    <source>
        <dbReference type="Proteomes" id="UP000044071"/>
    </source>
</evidence>
<dbReference type="InterPro" id="IPR001806">
    <property type="entry name" value="Small_GTPase"/>
</dbReference>
<dbReference type="eggNOG" id="COG1100">
    <property type="taxonomic scope" value="Bacteria"/>
</dbReference>
<dbReference type="SMART" id="SM00176">
    <property type="entry name" value="RAN"/>
    <property type="match status" value="1"/>
</dbReference>
<dbReference type="PROSITE" id="PS51421">
    <property type="entry name" value="RAS"/>
    <property type="match status" value="1"/>
</dbReference>
<keyword evidence="1" id="KW-0547">Nucleotide-binding</keyword>
<name>A0A078KRV5_9GAMM</name>
<dbReference type="RefSeq" id="WP_043873573.1">
    <property type="nucleotide sequence ID" value="NZ_CCVW01000001.1"/>
</dbReference>
<reference evidence="4 5" key="1">
    <citation type="submission" date="2014-06" db="EMBL/GenBank/DDBJ databases">
        <authorList>
            <person name="Urmite Genomes Urmite Genomes"/>
        </authorList>
    </citation>
    <scope>NUCLEOTIDE SEQUENCE [LARGE SCALE GENOMIC DNA]</scope>
</reference>
<keyword evidence="2" id="KW-0342">GTP-binding</keyword>
<dbReference type="GO" id="GO:0005525">
    <property type="term" value="F:GTP binding"/>
    <property type="evidence" value="ECO:0007669"/>
    <property type="project" value="UniProtKB-KW"/>
</dbReference>
<dbReference type="InterPro" id="IPR005225">
    <property type="entry name" value="Small_GTP-bd"/>
</dbReference>
<dbReference type="SMART" id="SM00173">
    <property type="entry name" value="RAS"/>
    <property type="match status" value="1"/>
</dbReference>
<protein>
    <submittedName>
        <fullName evidence="4">Small GTP-binding protein domain protein</fullName>
    </submittedName>
</protein>
<accession>A0A078KRV5</accession>
<dbReference type="FunFam" id="3.40.50.300:FF:001447">
    <property type="entry name" value="Ras-related protein Rab-1B"/>
    <property type="match status" value="1"/>
</dbReference>
<dbReference type="Pfam" id="PF00071">
    <property type="entry name" value="Ras"/>
    <property type="match status" value="1"/>
</dbReference>
<keyword evidence="5" id="KW-1185">Reference proteome</keyword>
<dbReference type="PANTHER" id="PTHR47977">
    <property type="entry name" value="RAS-RELATED PROTEIN RAB"/>
    <property type="match status" value="1"/>
</dbReference>
<keyword evidence="3" id="KW-0175">Coiled coil</keyword>
<dbReference type="Proteomes" id="UP000044071">
    <property type="component" value="Unassembled WGS sequence"/>
</dbReference>
<feature type="coiled-coil region" evidence="3">
    <location>
        <begin position="418"/>
        <end position="445"/>
    </location>
</feature>
<dbReference type="OrthoDB" id="5652423at2"/>
<evidence type="ECO:0000256" key="1">
    <source>
        <dbReference type="ARBA" id="ARBA00022741"/>
    </source>
</evidence>
<dbReference type="Gene3D" id="3.40.50.300">
    <property type="entry name" value="P-loop containing nucleotide triphosphate hydrolases"/>
    <property type="match status" value="1"/>
</dbReference>
<dbReference type="SMART" id="SM00175">
    <property type="entry name" value="RAB"/>
    <property type="match status" value="1"/>
</dbReference>
<sequence length="898" mass="104214">MRYTIKDSSGEIINSGSSREELDNFAKEQHLFCQEGYYLLEIRRQQAYQEPLYFSLYKISEDWWEIATYFDRAEQHPEFDSFQPLKTLPGVKSFNQQDLVFMPKQLLKLLPQKAQGIVSSFSEKVLVGASSSSSSSSSSNSPASVKWPDCFYDKNGVFLENPRIFPDGHNENWAEADFQYAKANNGYDAQGTPFVPNRPLMLAFRHYREQWNQYLLAPNEQVYTLWLKQFYENEDLANDEFSYEPIVRKVIDPKGKAEQPFSIQPTTLYVTPAELEKQIPLHVTRESNVAVNNVIDKRTGLAFIPENKAFDSALLAFAELPARYAQMHKLNDKPLSPQEKSEVEEYAYYMKKRRAILEREQNLKAIFEDTKHPKMRQLLEKYGQKNAIPASEKTAFRKHIERFFHEDVNISAQDKNLLKLYHHNYKSWEIELKEAEKRLKDLRAYCSASLRGGILEQRAADYQLIDGYKPESSPIFQNDLALFWMLTTYRQFLDELGISLGENHHPEVQLFLDKIRSVQISPLCRYFDEKYDGLYLWLKDKYRVEFQEMRSRLPKLAYGIVKTLKSHSDEEVKSLIADILQRLNQYQINSSLILLEKLELISHQIVQKPVQTDNHAQIEQEAKNFIRTLNLNFDHLSLLDNKERSAAKNLADFKERPLVNLSEQLSLCLRPNTPIKKPEPSSSLTAQSKSFRCLLLGDPGVGKSCLLLRFTEDHYTDSYISTIGVDYKLRTMDVLGVKTSLRVYDTVGQNRFAVVNASRMIRPNGYLCCFDLTDRESFRHIKQWIEEVKHYNADLPILIVATKADMTQDQCVTREEFENFCAEVNYPGVYTSAKTGLNVELAFTTMAADLLLNNGLQLYLPVPKPTKEEPWLFRFYNKAVNFITSEDKETPNHEARLK</sequence>